<dbReference type="AlphaFoldDB" id="A0A330M5Q8"/>
<proteinExistence type="predicted"/>
<protein>
    <recommendedName>
        <fullName evidence="2">Response regulatory domain-containing protein</fullName>
    </recommendedName>
</protein>
<dbReference type="PROSITE" id="PS50110">
    <property type="entry name" value="RESPONSE_REGULATORY"/>
    <property type="match status" value="1"/>
</dbReference>
<accession>A0A330M5Q8</accession>
<evidence type="ECO:0000313" key="3">
    <source>
        <dbReference type="EMBL" id="SQH77315.1"/>
    </source>
</evidence>
<dbReference type="GO" id="GO:0000160">
    <property type="term" value="P:phosphorelay signal transduction system"/>
    <property type="evidence" value="ECO:0007669"/>
    <property type="project" value="InterPro"/>
</dbReference>
<gene>
    <name evidence="3" type="ORF">SHEWBE_3352</name>
</gene>
<evidence type="ECO:0000256" key="1">
    <source>
        <dbReference type="PROSITE-ProRule" id="PRU00169"/>
    </source>
</evidence>
<name>A0A330M5Q8_9GAMM</name>
<dbReference type="EMBL" id="LS483452">
    <property type="protein sequence ID" value="SQH77315.1"/>
    <property type="molecule type" value="Genomic_DNA"/>
</dbReference>
<sequence length="80" mass="9424">MLSKQTPCLVLTGSLDSEQRKQLLQLGIVDYILKENRFSYEYVVRLVRRLQRNIDVKVLVADDSVVSRKFVRSLLEQHLY</sequence>
<comment type="caution">
    <text evidence="1">Lacks conserved residue(s) required for the propagation of feature annotation.</text>
</comment>
<reference evidence="4" key="1">
    <citation type="submission" date="2018-06" db="EMBL/GenBank/DDBJ databases">
        <authorList>
            <person name="Cea G.-C."/>
            <person name="William W."/>
        </authorList>
    </citation>
    <scope>NUCLEOTIDE SEQUENCE [LARGE SCALE GENOMIC DNA]</scope>
    <source>
        <strain evidence="4">DB21MT-2</strain>
    </source>
</reference>
<evidence type="ECO:0000313" key="4">
    <source>
        <dbReference type="Proteomes" id="UP000250123"/>
    </source>
</evidence>
<dbReference type="InterPro" id="IPR001789">
    <property type="entry name" value="Sig_transdc_resp-reg_receiver"/>
</dbReference>
<dbReference type="KEGG" id="sbk:SHEWBE_3352"/>
<dbReference type="InterPro" id="IPR011006">
    <property type="entry name" value="CheY-like_superfamily"/>
</dbReference>
<feature type="domain" description="Response regulatory" evidence="2">
    <location>
        <begin position="57"/>
        <end position="80"/>
    </location>
</feature>
<dbReference type="Proteomes" id="UP000250123">
    <property type="component" value="Chromosome SHEWBE"/>
</dbReference>
<evidence type="ECO:0000259" key="2">
    <source>
        <dbReference type="PROSITE" id="PS50110"/>
    </source>
</evidence>
<organism evidence="3 4">
    <name type="scientific">Shewanella benthica</name>
    <dbReference type="NCBI Taxonomy" id="43661"/>
    <lineage>
        <taxon>Bacteria</taxon>
        <taxon>Pseudomonadati</taxon>
        <taxon>Pseudomonadota</taxon>
        <taxon>Gammaproteobacteria</taxon>
        <taxon>Alteromonadales</taxon>
        <taxon>Shewanellaceae</taxon>
        <taxon>Shewanella</taxon>
    </lineage>
</organism>
<dbReference type="SUPFAM" id="SSF52172">
    <property type="entry name" value="CheY-like"/>
    <property type="match status" value="1"/>
</dbReference>
<dbReference type="Gene3D" id="3.40.50.2300">
    <property type="match status" value="1"/>
</dbReference>